<keyword evidence="3 6" id="KW-0812">Transmembrane</keyword>
<dbReference type="Proteomes" id="UP000006851">
    <property type="component" value="Chromosome"/>
</dbReference>
<evidence type="ECO:0000256" key="1">
    <source>
        <dbReference type="ARBA" id="ARBA00004651"/>
    </source>
</evidence>
<dbReference type="STRING" id="700015.Corgl_0340"/>
<protein>
    <submittedName>
        <fullName evidence="8">Type II secretion system F domain protein</fullName>
    </submittedName>
</protein>
<feature type="transmembrane region" description="Helical" evidence="6">
    <location>
        <begin position="98"/>
        <end position="125"/>
    </location>
</feature>
<dbReference type="AlphaFoldDB" id="F2NA65"/>
<reference evidence="9" key="1">
    <citation type="journal article" date="2013" name="Stand. Genomic Sci.">
        <title>Complete genome sequence of Coriobacterium glomerans type strain (PW2(T)) from the midgut of Pyrrhocoris apterus L. (red soldier bug).</title>
        <authorList>
            <person name="Stackebrandt E."/>
            <person name="Zeytun A."/>
            <person name="Lapidus A."/>
            <person name="Nolan M."/>
            <person name="Lucas S."/>
            <person name="Hammon N."/>
            <person name="Deshpande S."/>
            <person name="Cheng J.F."/>
            <person name="Tapia R."/>
            <person name="Goodwin L.A."/>
            <person name="Pitluck S."/>
            <person name="Liolios K."/>
            <person name="Pagani I."/>
            <person name="Ivanova N."/>
            <person name="Mavromatis K."/>
            <person name="Mikhailova N."/>
            <person name="Huntemann M."/>
            <person name="Pati A."/>
            <person name="Chen A."/>
            <person name="Palaniappan K."/>
            <person name="Chang Y.J."/>
            <person name="Land M."/>
            <person name="Hauser L."/>
            <person name="Rohde M."/>
            <person name="Pukall R."/>
            <person name="Goker M."/>
            <person name="Detter J.C."/>
            <person name="Woyke T."/>
            <person name="Bristow J."/>
            <person name="Eisen J.A."/>
            <person name="Markowitz V."/>
            <person name="Hugenholtz P."/>
            <person name="Kyrpides N.C."/>
            <person name="Klenk H.P."/>
        </authorList>
    </citation>
    <scope>NUCLEOTIDE SEQUENCE</scope>
    <source>
        <strain evidence="9">ATCC 49209 / DSM 20642 / JCM 10262 / PW2</strain>
    </source>
</reference>
<dbReference type="PANTHER" id="PTHR35007:SF1">
    <property type="entry name" value="PILUS ASSEMBLY PROTEIN"/>
    <property type="match status" value="1"/>
</dbReference>
<dbReference type="GO" id="GO:0005886">
    <property type="term" value="C:plasma membrane"/>
    <property type="evidence" value="ECO:0007669"/>
    <property type="project" value="UniProtKB-SubCell"/>
</dbReference>
<dbReference type="HOGENOM" id="CLU_075263_0_0_11"/>
<evidence type="ECO:0000313" key="9">
    <source>
        <dbReference type="Proteomes" id="UP000006851"/>
    </source>
</evidence>
<feature type="transmembrane region" description="Helical" evidence="6">
    <location>
        <begin position="294"/>
        <end position="312"/>
    </location>
</feature>
<dbReference type="InterPro" id="IPR018076">
    <property type="entry name" value="T2SS_GspF_dom"/>
</dbReference>
<feature type="transmembrane region" description="Helical" evidence="6">
    <location>
        <begin position="262"/>
        <end position="282"/>
    </location>
</feature>
<keyword evidence="4 6" id="KW-1133">Transmembrane helix</keyword>
<keyword evidence="2" id="KW-1003">Cell membrane</keyword>
<evidence type="ECO:0000313" key="8">
    <source>
        <dbReference type="EMBL" id="AEB06459.1"/>
    </source>
</evidence>
<dbReference type="eggNOG" id="COG4965">
    <property type="taxonomic scope" value="Bacteria"/>
</dbReference>
<sequence>METIVPCVIGLLSALCTASILMPHAASSARPVSSRFDLRASLGRMRLHLADAATRLGSRVPAGLLEREPLRACAREAARLLRPAGSVGSTSVRADAGALILVCAAGSAGTAVVSGSALGALIGLVGTPAALSMRAAGRQRARARKLASAMPEAFGALAIALGSGHSLAQGMRFVGSHAEEPVRTEFLRASFSIVCGMSATSALDELLARLPAPGLDLVALALKVSQRTGAPLKDLLAEASEMVGDRIELVRRLEVKTAQARMSARMVALMPVAMTCILALLSKDFQRGLTTAPGTVSVVAALALNAAAWMIIRRIMDVRI</sequence>
<feature type="domain" description="Type II secretion system protein GspF" evidence="7">
    <location>
        <begin position="156"/>
        <end position="278"/>
    </location>
</feature>
<evidence type="ECO:0000256" key="4">
    <source>
        <dbReference type="ARBA" id="ARBA00022989"/>
    </source>
</evidence>
<evidence type="ECO:0000256" key="6">
    <source>
        <dbReference type="SAM" id="Phobius"/>
    </source>
</evidence>
<dbReference type="EMBL" id="CP002628">
    <property type="protein sequence ID" value="AEB06459.1"/>
    <property type="molecule type" value="Genomic_DNA"/>
</dbReference>
<keyword evidence="5 6" id="KW-0472">Membrane</keyword>
<dbReference type="PANTHER" id="PTHR35007">
    <property type="entry name" value="INTEGRAL MEMBRANE PROTEIN-RELATED"/>
    <property type="match status" value="1"/>
</dbReference>
<accession>F2NA65</accession>
<evidence type="ECO:0000256" key="2">
    <source>
        <dbReference type="ARBA" id="ARBA00022475"/>
    </source>
</evidence>
<dbReference type="Pfam" id="PF00482">
    <property type="entry name" value="T2SSF"/>
    <property type="match status" value="1"/>
</dbReference>
<dbReference type="OrthoDB" id="3173358at2"/>
<organism evidence="8 9">
    <name type="scientific">Coriobacterium glomerans (strain ATCC 49209 / DSM 20642 / JCM 10262 / PW2)</name>
    <dbReference type="NCBI Taxonomy" id="700015"/>
    <lineage>
        <taxon>Bacteria</taxon>
        <taxon>Bacillati</taxon>
        <taxon>Actinomycetota</taxon>
        <taxon>Coriobacteriia</taxon>
        <taxon>Coriobacteriales</taxon>
        <taxon>Coriobacteriaceae</taxon>
        <taxon>Coriobacterium</taxon>
    </lineage>
</organism>
<name>F2NA65_CORGP</name>
<comment type="subcellular location">
    <subcellularLocation>
        <location evidence="1">Cell membrane</location>
        <topology evidence="1">Multi-pass membrane protein</topology>
    </subcellularLocation>
</comment>
<evidence type="ECO:0000259" key="7">
    <source>
        <dbReference type="Pfam" id="PF00482"/>
    </source>
</evidence>
<evidence type="ECO:0000256" key="3">
    <source>
        <dbReference type="ARBA" id="ARBA00022692"/>
    </source>
</evidence>
<keyword evidence="9" id="KW-1185">Reference proteome</keyword>
<dbReference type="KEGG" id="cgo:Corgl_0340"/>
<gene>
    <name evidence="8" type="ordered locus">Corgl_0340</name>
</gene>
<dbReference type="RefSeq" id="WP_013708202.1">
    <property type="nucleotide sequence ID" value="NC_015389.1"/>
</dbReference>
<evidence type="ECO:0000256" key="5">
    <source>
        <dbReference type="ARBA" id="ARBA00023136"/>
    </source>
</evidence>
<proteinExistence type="predicted"/>